<name>A0A6D2JMQ5_9BRAS</name>
<dbReference type="InterPro" id="IPR000953">
    <property type="entry name" value="Chromo/chromo_shadow_dom"/>
</dbReference>
<evidence type="ECO:0000313" key="2">
    <source>
        <dbReference type="EMBL" id="CAA7038468.1"/>
    </source>
</evidence>
<dbReference type="InterPro" id="IPR023780">
    <property type="entry name" value="Chromo_domain"/>
</dbReference>
<dbReference type="Pfam" id="PF00385">
    <property type="entry name" value="Chromo"/>
    <property type="match status" value="1"/>
</dbReference>
<keyword evidence="3" id="KW-1185">Reference proteome</keyword>
<reference evidence="2" key="1">
    <citation type="submission" date="2020-01" db="EMBL/GenBank/DDBJ databases">
        <authorList>
            <person name="Mishra B."/>
        </authorList>
    </citation>
    <scope>NUCLEOTIDE SEQUENCE [LARGE SCALE GENOMIC DNA]</scope>
</reference>
<dbReference type="Proteomes" id="UP000467841">
    <property type="component" value="Unassembled WGS sequence"/>
</dbReference>
<organism evidence="2 3">
    <name type="scientific">Microthlaspi erraticum</name>
    <dbReference type="NCBI Taxonomy" id="1685480"/>
    <lineage>
        <taxon>Eukaryota</taxon>
        <taxon>Viridiplantae</taxon>
        <taxon>Streptophyta</taxon>
        <taxon>Embryophyta</taxon>
        <taxon>Tracheophyta</taxon>
        <taxon>Spermatophyta</taxon>
        <taxon>Magnoliopsida</taxon>
        <taxon>eudicotyledons</taxon>
        <taxon>Gunneridae</taxon>
        <taxon>Pentapetalae</taxon>
        <taxon>rosids</taxon>
        <taxon>malvids</taxon>
        <taxon>Brassicales</taxon>
        <taxon>Brassicaceae</taxon>
        <taxon>Coluteocarpeae</taxon>
        <taxon>Microthlaspi</taxon>
    </lineage>
</organism>
<dbReference type="SUPFAM" id="SSF54160">
    <property type="entry name" value="Chromo domain-like"/>
    <property type="match status" value="1"/>
</dbReference>
<evidence type="ECO:0000259" key="1">
    <source>
        <dbReference type="PROSITE" id="PS50013"/>
    </source>
</evidence>
<comment type="caution">
    <text evidence="2">The sequence shown here is derived from an EMBL/GenBank/DDBJ whole genome shotgun (WGS) entry which is preliminary data.</text>
</comment>
<dbReference type="InterPro" id="IPR016197">
    <property type="entry name" value="Chromo-like_dom_sf"/>
</dbReference>
<dbReference type="PROSITE" id="PS50013">
    <property type="entry name" value="CHROMO_2"/>
    <property type="match status" value="1"/>
</dbReference>
<sequence>MAYVTGVIVEPAAILNKRYTATGDVELLVQWTDKLEHDNTWELAADLFKRFPNHKLEEKLILNEGSIDKIYHTYYERRNVQVEKCELTWRTRVKEVKKTQSLRLVKRVCC</sequence>
<gene>
    <name evidence="2" type="ORF">MERR_LOCUS25703</name>
</gene>
<dbReference type="EMBL" id="CACVBM020001195">
    <property type="protein sequence ID" value="CAA7038468.1"/>
    <property type="molecule type" value="Genomic_DNA"/>
</dbReference>
<dbReference type="AlphaFoldDB" id="A0A6D2JMQ5"/>
<feature type="domain" description="Chromo" evidence="1">
    <location>
        <begin position="9"/>
        <end position="86"/>
    </location>
</feature>
<protein>
    <recommendedName>
        <fullName evidence="1">Chromo domain-containing protein</fullName>
    </recommendedName>
</protein>
<evidence type="ECO:0000313" key="3">
    <source>
        <dbReference type="Proteomes" id="UP000467841"/>
    </source>
</evidence>
<proteinExistence type="predicted"/>
<accession>A0A6D2JMQ5</accession>
<dbReference type="Gene3D" id="2.40.50.40">
    <property type="match status" value="1"/>
</dbReference>